<dbReference type="EMBL" id="AAZO01001458">
    <property type="status" value="NOT_ANNOTATED_CDS"/>
    <property type="molecule type" value="Genomic_DNA"/>
</dbReference>
<keyword evidence="1" id="KW-0812">Transmembrane</keyword>
<dbReference type="RefSeq" id="XP_002424264.1">
    <property type="nucleotide sequence ID" value="XM_002424219.1"/>
</dbReference>
<dbReference type="EnsemblMetazoa" id="PHUM123980-RA">
    <property type="protein sequence ID" value="PHUM123980-PA"/>
    <property type="gene ID" value="PHUM123980"/>
</dbReference>
<keyword evidence="5" id="KW-1185">Reference proteome</keyword>
<dbReference type="EMBL" id="AAZO01001456">
    <property type="status" value="NOT_ANNOTATED_CDS"/>
    <property type="molecule type" value="Genomic_DNA"/>
</dbReference>
<organism>
    <name type="scientific">Pediculus humanus subsp. corporis</name>
    <name type="common">Body louse</name>
    <dbReference type="NCBI Taxonomy" id="121224"/>
    <lineage>
        <taxon>Eukaryota</taxon>
        <taxon>Metazoa</taxon>
        <taxon>Ecdysozoa</taxon>
        <taxon>Arthropoda</taxon>
        <taxon>Hexapoda</taxon>
        <taxon>Insecta</taxon>
        <taxon>Pterygota</taxon>
        <taxon>Neoptera</taxon>
        <taxon>Paraneoptera</taxon>
        <taxon>Psocodea</taxon>
        <taxon>Troctomorpha</taxon>
        <taxon>Phthiraptera</taxon>
        <taxon>Anoplura</taxon>
        <taxon>Pediculidae</taxon>
        <taxon>Pediculus</taxon>
    </lineage>
</organism>
<dbReference type="HOGENOM" id="CLU_061191_1_0_1"/>
<dbReference type="GO" id="GO:0000139">
    <property type="term" value="C:Golgi membrane"/>
    <property type="evidence" value="ECO:0007669"/>
    <property type="project" value="InterPro"/>
</dbReference>
<dbReference type="EMBL" id="DS235083">
    <property type="protein sequence ID" value="EEB11526.1"/>
    <property type="molecule type" value="Genomic_DNA"/>
</dbReference>
<dbReference type="OMA" id="CFATSML"/>
<feature type="domain" description="CWH43-like N-terminal" evidence="2">
    <location>
        <begin position="28"/>
        <end position="246"/>
    </location>
</feature>
<dbReference type="CTD" id="8238390"/>
<protein>
    <submittedName>
        <fullName evidence="3 4">Fgf receptor activating protein, putative</fullName>
    </submittedName>
</protein>
<dbReference type="eggNOG" id="KOG3979">
    <property type="taxonomic scope" value="Eukaryota"/>
</dbReference>
<dbReference type="VEuPathDB" id="VectorBase:PHUM123980"/>
<dbReference type="PANTHER" id="PTHR12892:SF17">
    <property type="entry name" value="POST-GPI ATTACHMENT TO PROTEINS FACTOR 2-LIKE"/>
    <property type="match status" value="1"/>
</dbReference>
<evidence type="ECO:0000256" key="1">
    <source>
        <dbReference type="SAM" id="Phobius"/>
    </source>
</evidence>
<reference evidence="3" key="2">
    <citation type="submission" date="2007-04" db="EMBL/GenBank/DDBJ databases">
        <title>The genome of the human body louse.</title>
        <authorList>
            <consortium name="The Human Body Louse Genome Consortium"/>
            <person name="Kirkness E."/>
            <person name="Walenz B."/>
            <person name="Hass B."/>
            <person name="Bruggner R."/>
            <person name="Strausberg R."/>
        </authorList>
    </citation>
    <scope>NUCLEOTIDE SEQUENCE</scope>
    <source>
        <strain evidence="3">USDA</strain>
    </source>
</reference>
<dbReference type="EMBL" id="AAZO01001457">
    <property type="status" value="NOT_ANNOTATED_CDS"/>
    <property type="molecule type" value="Genomic_DNA"/>
</dbReference>
<feature type="transmembrane region" description="Helical" evidence="1">
    <location>
        <begin position="80"/>
        <end position="99"/>
    </location>
</feature>
<dbReference type="InParanoid" id="E0VDS0"/>
<reference evidence="4" key="3">
    <citation type="submission" date="2020-05" db="UniProtKB">
        <authorList>
            <consortium name="EnsemblMetazoa"/>
        </authorList>
    </citation>
    <scope>IDENTIFICATION</scope>
    <source>
        <strain evidence="4">USDA</strain>
    </source>
</reference>
<dbReference type="GeneID" id="8238390"/>
<dbReference type="FunCoup" id="E0VDS0">
    <property type="interactions" value="24"/>
</dbReference>
<feature type="transmembrane region" description="Helical" evidence="1">
    <location>
        <begin position="152"/>
        <end position="171"/>
    </location>
</feature>
<keyword evidence="1" id="KW-1133">Transmembrane helix</keyword>
<dbReference type="Pfam" id="PF10277">
    <property type="entry name" value="Frag1"/>
    <property type="match status" value="1"/>
</dbReference>
<evidence type="ECO:0000259" key="2">
    <source>
        <dbReference type="Pfam" id="PF10277"/>
    </source>
</evidence>
<name>E0VDS0_PEDHC</name>
<keyword evidence="1" id="KW-0472">Membrane</keyword>
<evidence type="ECO:0000313" key="5">
    <source>
        <dbReference type="Proteomes" id="UP000009046"/>
    </source>
</evidence>
<keyword evidence="3" id="KW-0675">Receptor</keyword>
<dbReference type="Proteomes" id="UP000009046">
    <property type="component" value="Unassembled WGS sequence"/>
</dbReference>
<evidence type="ECO:0000313" key="4">
    <source>
        <dbReference type="EnsemblMetazoa" id="PHUM123980-PA"/>
    </source>
</evidence>
<dbReference type="KEGG" id="phu:Phum_PHUM123980"/>
<sequence>MKGDTVSKLPREGIDDQCVYLKFSLRKLCLVTVILPVSSLIICFVTANIFQKDDIHETHCKVYNVVPSISAITGISPQKYLWRICVAFHVGPRLVIAIVYKQYYSKLLEKENLNGKNWLLNFCFWLSITEIVTLCGVTYISNRENYPIHEKIFITFMFSSLSYMLASLKIFNVVHVRKTNEENYSYKLKKLFFTASILTSFGLFIFFVKHRFLCHDMAFSWFSVCEYLIAFFNMGFHTTVILDFPTEQVTVSKGSERNKTNDVTIFKVD</sequence>
<feature type="transmembrane region" description="Helical" evidence="1">
    <location>
        <begin position="119"/>
        <end position="140"/>
    </location>
</feature>
<dbReference type="STRING" id="121224.E0VDS0"/>
<dbReference type="GO" id="GO:0005789">
    <property type="term" value="C:endoplasmic reticulum membrane"/>
    <property type="evidence" value="ECO:0007669"/>
    <property type="project" value="TreeGrafter"/>
</dbReference>
<dbReference type="InterPro" id="IPR019402">
    <property type="entry name" value="CWH43_N"/>
</dbReference>
<dbReference type="GO" id="GO:0006506">
    <property type="term" value="P:GPI anchor biosynthetic process"/>
    <property type="evidence" value="ECO:0007669"/>
    <property type="project" value="TreeGrafter"/>
</dbReference>
<dbReference type="AlphaFoldDB" id="E0VDS0"/>
<reference evidence="3" key="1">
    <citation type="submission" date="2007-04" db="EMBL/GenBank/DDBJ databases">
        <title>Annotation of Pediculus humanus corporis strain USDA.</title>
        <authorList>
            <person name="Kirkness E."/>
            <person name="Hannick L."/>
            <person name="Hass B."/>
            <person name="Bruggner R."/>
            <person name="Lawson D."/>
            <person name="Bidwell S."/>
            <person name="Joardar V."/>
            <person name="Caler E."/>
            <person name="Walenz B."/>
            <person name="Inman J."/>
            <person name="Schobel S."/>
            <person name="Galinsky K."/>
            <person name="Amedeo P."/>
            <person name="Strausberg R."/>
        </authorList>
    </citation>
    <scope>NUCLEOTIDE SEQUENCE</scope>
    <source>
        <strain evidence="3">USDA</strain>
    </source>
</reference>
<feature type="transmembrane region" description="Helical" evidence="1">
    <location>
        <begin position="191"/>
        <end position="208"/>
    </location>
</feature>
<accession>E0VDS0</accession>
<proteinExistence type="predicted"/>
<evidence type="ECO:0000313" key="3">
    <source>
        <dbReference type="EMBL" id="EEB11526.1"/>
    </source>
</evidence>
<gene>
    <name evidence="4" type="primary">8238390</name>
    <name evidence="3" type="ORF">Phum_PHUM123980</name>
</gene>
<feature type="transmembrane region" description="Helical" evidence="1">
    <location>
        <begin position="30"/>
        <end position="50"/>
    </location>
</feature>
<dbReference type="InterPro" id="IPR039545">
    <property type="entry name" value="PGAP2"/>
</dbReference>
<dbReference type="PANTHER" id="PTHR12892">
    <property type="entry name" value="FGF RECEPTOR ACTIVATING PROTEIN 1"/>
    <property type="match status" value="1"/>
</dbReference>
<dbReference type="OrthoDB" id="68581at2759"/>